<sequence>MIRRIPFIGAIMAILLSSAHLSSASLLNHENDMDIDPTITHRRLTDLPEYGPEKGMDVLSRLLQMKSQTRRLDETKQYHCGVVFFYHIPGTDETALNEWLIKLKDANGADYISSTDDDAFVASVEAKIQSIQGWKIVYAHDGSLSLNSEESLLQKWRDTVTNQKCQFIAATVFVDHIDHSVAHTYKKFARCNCTPQEFKERDYDIDDAWRGQLDYFLFNNGDIEEMEVRDKVKEEWKYFNEISI</sequence>
<keyword evidence="3" id="KW-1185">Reference proteome</keyword>
<evidence type="ECO:0000256" key="1">
    <source>
        <dbReference type="SAM" id="SignalP"/>
    </source>
</evidence>
<feature type="chain" id="PRO_5044891765" evidence="1">
    <location>
        <begin position="25"/>
        <end position="244"/>
    </location>
</feature>
<gene>
    <name evidence="2" type="ORF">HJC23_006315</name>
</gene>
<keyword evidence="1" id="KW-0732">Signal</keyword>
<comment type="caution">
    <text evidence="2">The sequence shown here is derived from an EMBL/GenBank/DDBJ whole genome shotgun (WGS) entry which is preliminary data.</text>
</comment>
<accession>A0ABD3P6V3</accession>
<dbReference type="AlphaFoldDB" id="A0ABD3P6V3"/>
<organism evidence="2 3">
    <name type="scientific">Cyclotella cryptica</name>
    <dbReference type="NCBI Taxonomy" id="29204"/>
    <lineage>
        <taxon>Eukaryota</taxon>
        <taxon>Sar</taxon>
        <taxon>Stramenopiles</taxon>
        <taxon>Ochrophyta</taxon>
        <taxon>Bacillariophyta</taxon>
        <taxon>Coscinodiscophyceae</taxon>
        <taxon>Thalassiosirophycidae</taxon>
        <taxon>Stephanodiscales</taxon>
        <taxon>Stephanodiscaceae</taxon>
        <taxon>Cyclotella</taxon>
    </lineage>
</organism>
<feature type="signal peptide" evidence="1">
    <location>
        <begin position="1"/>
        <end position="24"/>
    </location>
</feature>
<name>A0ABD3P6V3_9STRA</name>
<protein>
    <submittedName>
        <fullName evidence="2">Uncharacterized protein</fullName>
    </submittedName>
</protein>
<reference evidence="2 3" key="1">
    <citation type="journal article" date="2020" name="G3 (Bethesda)">
        <title>Improved Reference Genome for Cyclotella cryptica CCMP332, a Model for Cell Wall Morphogenesis, Salinity Adaptation, and Lipid Production in Diatoms (Bacillariophyta).</title>
        <authorList>
            <person name="Roberts W.R."/>
            <person name="Downey K.M."/>
            <person name="Ruck E.C."/>
            <person name="Traller J.C."/>
            <person name="Alverson A.J."/>
        </authorList>
    </citation>
    <scope>NUCLEOTIDE SEQUENCE [LARGE SCALE GENOMIC DNA]</scope>
    <source>
        <strain evidence="2 3">CCMP332</strain>
    </source>
</reference>
<proteinExistence type="predicted"/>
<evidence type="ECO:0000313" key="2">
    <source>
        <dbReference type="EMBL" id="KAL3784029.1"/>
    </source>
</evidence>
<dbReference type="Proteomes" id="UP001516023">
    <property type="component" value="Unassembled WGS sequence"/>
</dbReference>
<evidence type="ECO:0000313" key="3">
    <source>
        <dbReference type="Proteomes" id="UP001516023"/>
    </source>
</evidence>
<dbReference type="EMBL" id="JABMIG020000246">
    <property type="protein sequence ID" value="KAL3784029.1"/>
    <property type="molecule type" value="Genomic_DNA"/>
</dbReference>